<proteinExistence type="predicted"/>
<protein>
    <submittedName>
        <fullName evidence="1">Unannotated protein</fullName>
    </submittedName>
</protein>
<organism evidence="1">
    <name type="scientific">freshwater metagenome</name>
    <dbReference type="NCBI Taxonomy" id="449393"/>
    <lineage>
        <taxon>unclassified sequences</taxon>
        <taxon>metagenomes</taxon>
        <taxon>ecological metagenomes</taxon>
    </lineage>
</organism>
<name>A0A6J6H1A1_9ZZZZ</name>
<gene>
    <name evidence="1" type="ORF">UFOPK1493_04420</name>
</gene>
<dbReference type="AlphaFoldDB" id="A0A6J6H1A1"/>
<sequence>MHAIAHEPTPIRGVNHLSRRLYPLKDGPLHYGPECHWEDIALEWKRENSADFRAIGHEWSLADLSRMSPRGSADLSLLVQRCRAEHLGNEGPTRSNHLSGR</sequence>
<evidence type="ECO:0000313" key="1">
    <source>
        <dbReference type="EMBL" id="CAB4602488.1"/>
    </source>
</evidence>
<reference evidence="1" key="1">
    <citation type="submission" date="2020-05" db="EMBL/GenBank/DDBJ databases">
        <authorList>
            <person name="Chiriac C."/>
            <person name="Salcher M."/>
            <person name="Ghai R."/>
            <person name="Kavagutti S V."/>
        </authorList>
    </citation>
    <scope>NUCLEOTIDE SEQUENCE</scope>
</reference>
<dbReference type="EMBL" id="CAEZSR010000348">
    <property type="protein sequence ID" value="CAB4602488.1"/>
    <property type="molecule type" value="Genomic_DNA"/>
</dbReference>
<accession>A0A6J6H1A1</accession>